<protein>
    <submittedName>
        <fullName evidence="1">Uncharacterized protein</fullName>
    </submittedName>
</protein>
<dbReference type="AlphaFoldDB" id="A0A6A5UUP4"/>
<sequence>AFGSISRLSSHRPFLLDSTSTTSSHRFCNDSAIFLPLTGSRIHILVRCLLLAPAPISSSSWNSIRECRTAMLLMKYMSHFRGVTLTTFLAAAIWNVSSASACNLLRPGIDVGWQFHRDVCVDFSVKKGDLDVHLFYGPAQEAGQHGQEFVAHWLNY</sequence>
<dbReference type="EMBL" id="ML976719">
    <property type="protein sequence ID" value="KAF1968525.1"/>
    <property type="molecule type" value="Genomic_DNA"/>
</dbReference>
<name>A0A6A5UUP4_9PLEO</name>
<dbReference type="Proteomes" id="UP000800036">
    <property type="component" value="Unassembled WGS sequence"/>
</dbReference>
<evidence type="ECO:0000313" key="1">
    <source>
        <dbReference type="EMBL" id="KAF1968525.1"/>
    </source>
</evidence>
<feature type="non-terminal residue" evidence="1">
    <location>
        <position position="1"/>
    </location>
</feature>
<gene>
    <name evidence="1" type="ORF">BU23DRAFT_655740</name>
</gene>
<organism evidence="1 2">
    <name type="scientific">Bimuria novae-zelandiae CBS 107.79</name>
    <dbReference type="NCBI Taxonomy" id="1447943"/>
    <lineage>
        <taxon>Eukaryota</taxon>
        <taxon>Fungi</taxon>
        <taxon>Dikarya</taxon>
        <taxon>Ascomycota</taxon>
        <taxon>Pezizomycotina</taxon>
        <taxon>Dothideomycetes</taxon>
        <taxon>Pleosporomycetidae</taxon>
        <taxon>Pleosporales</taxon>
        <taxon>Massarineae</taxon>
        <taxon>Didymosphaeriaceae</taxon>
        <taxon>Bimuria</taxon>
    </lineage>
</organism>
<accession>A0A6A5UUP4</accession>
<keyword evidence="2" id="KW-1185">Reference proteome</keyword>
<evidence type="ECO:0000313" key="2">
    <source>
        <dbReference type="Proteomes" id="UP000800036"/>
    </source>
</evidence>
<reference evidence="1" key="1">
    <citation type="journal article" date="2020" name="Stud. Mycol.">
        <title>101 Dothideomycetes genomes: a test case for predicting lifestyles and emergence of pathogens.</title>
        <authorList>
            <person name="Haridas S."/>
            <person name="Albert R."/>
            <person name="Binder M."/>
            <person name="Bloem J."/>
            <person name="Labutti K."/>
            <person name="Salamov A."/>
            <person name="Andreopoulos B."/>
            <person name="Baker S."/>
            <person name="Barry K."/>
            <person name="Bills G."/>
            <person name="Bluhm B."/>
            <person name="Cannon C."/>
            <person name="Castanera R."/>
            <person name="Culley D."/>
            <person name="Daum C."/>
            <person name="Ezra D."/>
            <person name="Gonzalez J."/>
            <person name="Henrissat B."/>
            <person name="Kuo A."/>
            <person name="Liang C."/>
            <person name="Lipzen A."/>
            <person name="Lutzoni F."/>
            <person name="Magnuson J."/>
            <person name="Mondo S."/>
            <person name="Nolan M."/>
            <person name="Ohm R."/>
            <person name="Pangilinan J."/>
            <person name="Park H.-J."/>
            <person name="Ramirez L."/>
            <person name="Alfaro M."/>
            <person name="Sun H."/>
            <person name="Tritt A."/>
            <person name="Yoshinaga Y."/>
            <person name="Zwiers L.-H."/>
            <person name="Turgeon B."/>
            <person name="Goodwin S."/>
            <person name="Spatafora J."/>
            <person name="Crous P."/>
            <person name="Grigoriev I."/>
        </authorList>
    </citation>
    <scope>NUCLEOTIDE SEQUENCE</scope>
    <source>
        <strain evidence="1">CBS 107.79</strain>
    </source>
</reference>
<proteinExistence type="predicted"/>